<dbReference type="Pfam" id="PF13669">
    <property type="entry name" value="Glyoxalase_4"/>
    <property type="match status" value="1"/>
</dbReference>
<sequence length="170" mass="19087">MRVTPVLAVSRVDHIGITVPDLAEAHEFFVGVLGCEYMYRLGPYRDDDGPWMREHLDVDERAVMERLHFYRLGGQAVFEVFQYAAAGQRPIPPRNSDVGGHHVAVYVDDLDASVAALRDAGIRVLGDPTTSRGPSEGQRWVYFLSPWGMQFELVCYPDGKAYDRDPSAFP</sequence>
<dbReference type="GO" id="GO:0046491">
    <property type="term" value="P:L-methylmalonyl-CoA metabolic process"/>
    <property type="evidence" value="ECO:0007669"/>
    <property type="project" value="TreeGrafter"/>
</dbReference>
<dbReference type="EMBL" id="SDWU01000006">
    <property type="protein sequence ID" value="RYC03267.1"/>
    <property type="molecule type" value="Genomic_DNA"/>
</dbReference>
<organism evidence="3 4">
    <name type="scientific">Nocardioides ganghwensis</name>
    <dbReference type="NCBI Taxonomy" id="252230"/>
    <lineage>
        <taxon>Bacteria</taxon>
        <taxon>Bacillati</taxon>
        <taxon>Actinomycetota</taxon>
        <taxon>Actinomycetes</taxon>
        <taxon>Propionibacteriales</taxon>
        <taxon>Nocardioidaceae</taxon>
        <taxon>Nocardioides</taxon>
    </lineage>
</organism>
<dbReference type="InterPro" id="IPR029068">
    <property type="entry name" value="Glyas_Bleomycin-R_OHBP_Dase"/>
</dbReference>
<evidence type="ECO:0000259" key="2">
    <source>
        <dbReference type="PROSITE" id="PS51819"/>
    </source>
</evidence>
<evidence type="ECO:0000313" key="3">
    <source>
        <dbReference type="EMBL" id="RYC03267.1"/>
    </source>
</evidence>
<reference evidence="3 4" key="1">
    <citation type="submission" date="2019-01" db="EMBL/GenBank/DDBJ databases">
        <title>Novel species of Nocardioides.</title>
        <authorList>
            <person name="Liu Q."/>
            <person name="Xin Y.-H."/>
        </authorList>
    </citation>
    <scope>NUCLEOTIDE SEQUENCE [LARGE SCALE GENOMIC DNA]</scope>
    <source>
        <strain evidence="3 4">CGMCC 4.6875</strain>
    </source>
</reference>
<accession>A0A4V1RMR4</accession>
<dbReference type="Gene3D" id="3.10.180.10">
    <property type="entry name" value="2,3-Dihydroxybiphenyl 1,2-Dioxygenase, domain 1"/>
    <property type="match status" value="1"/>
</dbReference>
<gene>
    <name evidence="3" type="ORF">EUA07_06885</name>
</gene>
<dbReference type="PANTHER" id="PTHR43048:SF3">
    <property type="entry name" value="METHYLMALONYL-COA EPIMERASE, MITOCHONDRIAL"/>
    <property type="match status" value="1"/>
</dbReference>
<protein>
    <submittedName>
        <fullName evidence="3">VOC family protein</fullName>
    </submittedName>
</protein>
<evidence type="ECO:0000256" key="1">
    <source>
        <dbReference type="ARBA" id="ARBA00022723"/>
    </source>
</evidence>
<dbReference type="PROSITE" id="PS51819">
    <property type="entry name" value="VOC"/>
    <property type="match status" value="1"/>
</dbReference>
<dbReference type="OrthoDB" id="7187210at2"/>
<dbReference type="RefSeq" id="WP_129454258.1">
    <property type="nucleotide sequence ID" value="NZ_JACXYX010000009.1"/>
</dbReference>
<dbReference type="PANTHER" id="PTHR43048">
    <property type="entry name" value="METHYLMALONYL-COA EPIMERASE"/>
    <property type="match status" value="1"/>
</dbReference>
<proteinExistence type="predicted"/>
<dbReference type="GO" id="GO:0004493">
    <property type="term" value="F:methylmalonyl-CoA epimerase activity"/>
    <property type="evidence" value="ECO:0007669"/>
    <property type="project" value="TreeGrafter"/>
</dbReference>
<evidence type="ECO:0000313" key="4">
    <source>
        <dbReference type="Proteomes" id="UP000293291"/>
    </source>
</evidence>
<dbReference type="Proteomes" id="UP000293291">
    <property type="component" value="Unassembled WGS sequence"/>
</dbReference>
<comment type="caution">
    <text evidence="3">The sequence shown here is derived from an EMBL/GenBank/DDBJ whole genome shotgun (WGS) entry which is preliminary data.</text>
</comment>
<dbReference type="AlphaFoldDB" id="A0A4V1RMR4"/>
<dbReference type="InterPro" id="IPR051785">
    <property type="entry name" value="MMCE/EMCE_epimerase"/>
</dbReference>
<feature type="domain" description="VOC" evidence="2">
    <location>
        <begin position="11"/>
        <end position="156"/>
    </location>
</feature>
<dbReference type="SUPFAM" id="SSF54593">
    <property type="entry name" value="Glyoxalase/Bleomycin resistance protein/Dihydroxybiphenyl dioxygenase"/>
    <property type="match status" value="1"/>
</dbReference>
<keyword evidence="4" id="KW-1185">Reference proteome</keyword>
<dbReference type="InterPro" id="IPR037523">
    <property type="entry name" value="VOC_core"/>
</dbReference>
<dbReference type="GO" id="GO:0046872">
    <property type="term" value="F:metal ion binding"/>
    <property type="evidence" value="ECO:0007669"/>
    <property type="project" value="UniProtKB-KW"/>
</dbReference>
<keyword evidence="1" id="KW-0479">Metal-binding</keyword>
<name>A0A4V1RMR4_9ACTN</name>